<feature type="region of interest" description="Disordered" evidence="1">
    <location>
        <begin position="474"/>
        <end position="521"/>
    </location>
</feature>
<evidence type="ECO:0000313" key="2">
    <source>
        <dbReference type="EMBL" id="HJH44461.1"/>
    </source>
</evidence>
<dbReference type="AlphaFoldDB" id="A0A9D3AEK2"/>
<evidence type="ECO:0000313" key="3">
    <source>
        <dbReference type="Proteomes" id="UP000789325"/>
    </source>
</evidence>
<sequence length="521" mass="57206">MGVNDDEYWVPEHVRAFLRGLGFSLPLEDMEPHIRAWDRWMRALGDFYDYRDTDGVGRVYEVHRRSIHPAMRVCREWGSLLLNDRTQVACAEQACTDWLAAWMARTGFLASAQECVVRAFGLGTGAWALWVDAGAGEVRVRRYDARMVVPLTWDEEGVTECAFVTRAFWRGRAIDQVQLHLKGAADAFFSPGESFGGGAAAGSSRLTDDASEGTYRIVTACFDRDGNRVEPEGVCPVYDTGSPWPTFALVKPAVDNTRVDMSPYGQSVFADAVDAIQAVDLCYDAMMSEIDNGKMRVFLSDVMFDVERDGKGGRVSIPFGKGDCTVFRKVMSTEDTIQEFAPALRTEAQARAFRVALQTLGDLCGFGINYFDLENVGYVKTATEVSADNSALMRNIRRHEHALEGAIAGICRALLAAERRLGVELPDEGLVRVTFDDSIITDTTAEKRQDMDEVAAGLLEPWEYRSKWYGEDEAAARRGGASGGSAASRGGSDGGNAAQDGVPGRGRRSEERATGAPARMR</sequence>
<feature type="compositionally biased region" description="Low complexity" evidence="1">
    <location>
        <begin position="484"/>
        <end position="498"/>
    </location>
</feature>
<evidence type="ECO:0000256" key="1">
    <source>
        <dbReference type="SAM" id="MobiDB-lite"/>
    </source>
</evidence>
<dbReference type="Proteomes" id="UP000789325">
    <property type="component" value="Unassembled WGS sequence"/>
</dbReference>
<evidence type="ECO:0008006" key="4">
    <source>
        <dbReference type="Google" id="ProtNLM"/>
    </source>
</evidence>
<organism evidence="2 3">
    <name type="scientific">Rubneribacter badeniensis</name>
    <dbReference type="NCBI Taxonomy" id="2070688"/>
    <lineage>
        <taxon>Bacteria</taxon>
        <taxon>Bacillati</taxon>
        <taxon>Actinomycetota</taxon>
        <taxon>Coriobacteriia</taxon>
        <taxon>Eggerthellales</taxon>
        <taxon>Eggerthellaceae</taxon>
        <taxon>Rubneribacter</taxon>
    </lineage>
</organism>
<dbReference type="EMBL" id="DYZL01000238">
    <property type="protein sequence ID" value="HJH44461.1"/>
    <property type="molecule type" value="Genomic_DNA"/>
</dbReference>
<proteinExistence type="predicted"/>
<protein>
    <recommendedName>
        <fullName evidence="4">Phage portal protein</fullName>
    </recommendedName>
</protein>
<accession>A0A9D3AEK2</accession>
<reference evidence="2" key="2">
    <citation type="submission" date="2021-09" db="EMBL/GenBank/DDBJ databases">
        <authorList>
            <person name="Gilroy R."/>
        </authorList>
    </citation>
    <scope>NUCLEOTIDE SEQUENCE</scope>
    <source>
        <strain evidence="2">USAMLcec12-2067</strain>
    </source>
</reference>
<reference evidence="2" key="1">
    <citation type="journal article" date="2021" name="PeerJ">
        <title>Extensive microbial diversity within the chicken gut microbiome revealed by metagenomics and culture.</title>
        <authorList>
            <person name="Gilroy R."/>
            <person name="Ravi A."/>
            <person name="Getino M."/>
            <person name="Pursley I."/>
            <person name="Horton D.L."/>
            <person name="Alikhan N.F."/>
            <person name="Baker D."/>
            <person name="Gharbi K."/>
            <person name="Hall N."/>
            <person name="Watson M."/>
            <person name="Adriaenssens E.M."/>
            <person name="Foster-Nyarko E."/>
            <person name="Jarju S."/>
            <person name="Secka A."/>
            <person name="Antonio M."/>
            <person name="Oren A."/>
            <person name="Chaudhuri R.R."/>
            <person name="La Ragione R."/>
            <person name="Hildebrand F."/>
            <person name="Pallen M.J."/>
        </authorList>
    </citation>
    <scope>NUCLEOTIDE SEQUENCE</scope>
    <source>
        <strain evidence="2">USAMLcec12-2067</strain>
    </source>
</reference>
<gene>
    <name evidence="2" type="ORF">K8V16_11800</name>
</gene>
<name>A0A9D3AEK2_9ACTN</name>
<comment type="caution">
    <text evidence="2">The sequence shown here is derived from an EMBL/GenBank/DDBJ whole genome shotgun (WGS) entry which is preliminary data.</text>
</comment>